<comment type="caution">
    <text evidence="2">The sequence shown here is derived from an EMBL/GenBank/DDBJ whole genome shotgun (WGS) entry which is preliminary data.</text>
</comment>
<dbReference type="PROSITE" id="PS51197">
    <property type="entry name" value="HTH_RRF2_2"/>
    <property type="match status" value="1"/>
</dbReference>
<dbReference type="SUPFAM" id="SSF46785">
    <property type="entry name" value="Winged helix' DNA-binding domain"/>
    <property type="match status" value="1"/>
</dbReference>
<reference evidence="2" key="1">
    <citation type="journal article" date="2021" name="PeerJ">
        <title>Extensive microbial diversity within the chicken gut microbiome revealed by metagenomics and culture.</title>
        <authorList>
            <person name="Gilroy R."/>
            <person name="Ravi A."/>
            <person name="Getino M."/>
            <person name="Pursley I."/>
            <person name="Horton D.L."/>
            <person name="Alikhan N.F."/>
            <person name="Baker D."/>
            <person name="Gharbi K."/>
            <person name="Hall N."/>
            <person name="Watson M."/>
            <person name="Adriaenssens E.M."/>
            <person name="Foster-Nyarko E."/>
            <person name="Jarju S."/>
            <person name="Secka A."/>
            <person name="Antonio M."/>
            <person name="Oren A."/>
            <person name="Chaudhuri R.R."/>
            <person name="La Ragione R."/>
            <person name="Hildebrand F."/>
            <person name="Pallen M.J."/>
        </authorList>
    </citation>
    <scope>NUCLEOTIDE SEQUENCE</scope>
    <source>
        <strain evidence="2">ChiHecec2B26-446</strain>
    </source>
</reference>
<evidence type="ECO:0000256" key="1">
    <source>
        <dbReference type="ARBA" id="ARBA00023125"/>
    </source>
</evidence>
<dbReference type="Pfam" id="PF02082">
    <property type="entry name" value="Rrf2"/>
    <property type="match status" value="1"/>
</dbReference>
<dbReference type="Gene3D" id="1.10.10.10">
    <property type="entry name" value="Winged helix-like DNA-binding domain superfamily/Winged helix DNA-binding domain"/>
    <property type="match status" value="1"/>
</dbReference>
<keyword evidence="1" id="KW-0238">DNA-binding</keyword>
<dbReference type="InterPro" id="IPR036390">
    <property type="entry name" value="WH_DNA-bd_sf"/>
</dbReference>
<reference evidence="2" key="2">
    <citation type="submission" date="2021-04" db="EMBL/GenBank/DDBJ databases">
        <authorList>
            <person name="Gilroy R."/>
        </authorList>
    </citation>
    <scope>NUCLEOTIDE SEQUENCE</scope>
    <source>
        <strain evidence="2">ChiHecec2B26-446</strain>
    </source>
</reference>
<dbReference type="GO" id="GO:0003677">
    <property type="term" value="F:DNA binding"/>
    <property type="evidence" value="ECO:0007669"/>
    <property type="project" value="UniProtKB-KW"/>
</dbReference>
<dbReference type="InterPro" id="IPR036388">
    <property type="entry name" value="WH-like_DNA-bd_sf"/>
</dbReference>
<name>A0A9D1TP69_9BACT</name>
<dbReference type="PANTHER" id="PTHR33221">
    <property type="entry name" value="WINGED HELIX-TURN-HELIX TRANSCRIPTIONAL REGULATOR, RRF2 FAMILY"/>
    <property type="match status" value="1"/>
</dbReference>
<dbReference type="InterPro" id="IPR000944">
    <property type="entry name" value="Tscrpt_reg_Rrf2"/>
</dbReference>
<dbReference type="EMBL" id="DXHV01000045">
    <property type="protein sequence ID" value="HIW00378.1"/>
    <property type="molecule type" value="Genomic_DNA"/>
</dbReference>
<accession>A0A9D1TP69</accession>
<evidence type="ECO:0000313" key="2">
    <source>
        <dbReference type="EMBL" id="HIW00378.1"/>
    </source>
</evidence>
<protein>
    <submittedName>
        <fullName evidence="2">Rrf2 family transcriptional regulator</fullName>
    </submittedName>
</protein>
<dbReference type="GO" id="GO:0003700">
    <property type="term" value="F:DNA-binding transcription factor activity"/>
    <property type="evidence" value="ECO:0007669"/>
    <property type="project" value="TreeGrafter"/>
</dbReference>
<proteinExistence type="predicted"/>
<dbReference type="NCBIfam" id="TIGR00738">
    <property type="entry name" value="rrf2_super"/>
    <property type="match status" value="1"/>
</dbReference>
<gene>
    <name evidence="2" type="ORF">H9894_04240</name>
</gene>
<evidence type="ECO:0000313" key="3">
    <source>
        <dbReference type="Proteomes" id="UP000886752"/>
    </source>
</evidence>
<dbReference type="Proteomes" id="UP000886752">
    <property type="component" value="Unassembled WGS sequence"/>
</dbReference>
<sequence>MHFSTRTRYGLRFLLCLAELPPGERIQLSQVGEKENISSGYLQQIARALRPLNILTAVRGAGGGYGLNRPAEEINLEDIIVHLEGEISPVRCLTDNCPRKDMCTTVSFWQEFDDHMRSFLRSKTLKDLGNCDMSNFLCEDKKNPSQES</sequence>
<dbReference type="GO" id="GO:0005829">
    <property type="term" value="C:cytosol"/>
    <property type="evidence" value="ECO:0007669"/>
    <property type="project" value="TreeGrafter"/>
</dbReference>
<dbReference type="PANTHER" id="PTHR33221:SF5">
    <property type="entry name" value="HTH-TYPE TRANSCRIPTIONAL REGULATOR ISCR"/>
    <property type="match status" value="1"/>
</dbReference>
<organism evidence="2 3">
    <name type="scientific">Candidatus Desulfovibrio intestinipullorum</name>
    <dbReference type="NCBI Taxonomy" id="2838536"/>
    <lineage>
        <taxon>Bacteria</taxon>
        <taxon>Pseudomonadati</taxon>
        <taxon>Thermodesulfobacteriota</taxon>
        <taxon>Desulfovibrionia</taxon>
        <taxon>Desulfovibrionales</taxon>
        <taxon>Desulfovibrionaceae</taxon>
        <taxon>Desulfovibrio</taxon>
    </lineage>
</organism>
<dbReference type="AlphaFoldDB" id="A0A9D1TP69"/>